<dbReference type="Pfam" id="PF10011">
    <property type="entry name" value="DUF2254"/>
    <property type="match status" value="1"/>
</dbReference>
<keyword evidence="1" id="KW-0812">Transmembrane</keyword>
<gene>
    <name evidence="2" type="ORF">A6K76_06455</name>
</gene>
<evidence type="ECO:0000313" key="3">
    <source>
        <dbReference type="Proteomes" id="UP000093482"/>
    </source>
</evidence>
<protein>
    <recommendedName>
        <fullName evidence="4">DUF2254 domain-containing protein</fullName>
    </recommendedName>
</protein>
<name>A0A1C0YZB5_9BACL</name>
<feature type="transmembrane region" description="Helical" evidence="1">
    <location>
        <begin position="56"/>
        <end position="83"/>
    </location>
</feature>
<dbReference type="InterPro" id="IPR018723">
    <property type="entry name" value="DUF2254_membrane"/>
</dbReference>
<dbReference type="PROSITE" id="PS51257">
    <property type="entry name" value="PROKAR_LIPOPROTEIN"/>
    <property type="match status" value="1"/>
</dbReference>
<keyword evidence="1" id="KW-1133">Transmembrane helix</keyword>
<sequence length="417" mass="46721">MWKKFSILIFNNKTWVITLQYMLISCIILSIVILIDTGTLSAEQYIPSIFLTKVGLATTILSALAGALLSMTVFTFSTIMTIVNFYSSNYTASTIDDFVKSDIVLKVLGIFIGGFFYAVTALLFMRETYEHDYVIAGSVGVVYALVCVAFFVRFVQQILYGVQSTNLIKDIFEEALELIRVEVQARQQFADTTPQVAALEVPLRAHATGYVSAIHYEELAKAIRPFDGVVKIHTRIGQFTVEGAVIATLYAEKEQDELHTGDYFVIQDAKIPAIDYKYHTSQLIDITLKSLPPGKADLNNAIHCIRKLSVLMAELLQADGQFVSAGKEANNLIYTVPSTEEELYYAYNQIIPAAENEISVMLALFDGFYTMKRAASPHNAEAVEQFATHVYKRVEPNFRDTLDKKYLQQTFEKITAS</sequence>
<evidence type="ECO:0000256" key="1">
    <source>
        <dbReference type="SAM" id="Phobius"/>
    </source>
</evidence>
<dbReference type="EMBL" id="MATO01000015">
    <property type="protein sequence ID" value="OCS92520.1"/>
    <property type="molecule type" value="Genomic_DNA"/>
</dbReference>
<keyword evidence="1" id="KW-0472">Membrane</keyword>
<feature type="transmembrane region" description="Helical" evidence="1">
    <location>
        <begin position="133"/>
        <end position="155"/>
    </location>
</feature>
<keyword evidence="3" id="KW-1185">Reference proteome</keyword>
<accession>A0A1C0YZB5</accession>
<organism evidence="2 3">
    <name type="scientific">Caryophanon latum</name>
    <dbReference type="NCBI Taxonomy" id="33977"/>
    <lineage>
        <taxon>Bacteria</taxon>
        <taxon>Bacillati</taxon>
        <taxon>Bacillota</taxon>
        <taxon>Bacilli</taxon>
        <taxon>Bacillales</taxon>
        <taxon>Caryophanaceae</taxon>
        <taxon>Caryophanon</taxon>
    </lineage>
</organism>
<dbReference type="Proteomes" id="UP000093482">
    <property type="component" value="Unassembled WGS sequence"/>
</dbReference>
<evidence type="ECO:0000313" key="2">
    <source>
        <dbReference type="EMBL" id="OCS92520.1"/>
    </source>
</evidence>
<feature type="transmembrane region" description="Helical" evidence="1">
    <location>
        <begin position="103"/>
        <end position="124"/>
    </location>
</feature>
<proteinExistence type="predicted"/>
<dbReference type="AlphaFoldDB" id="A0A1C0YZB5"/>
<evidence type="ECO:0008006" key="4">
    <source>
        <dbReference type="Google" id="ProtNLM"/>
    </source>
</evidence>
<comment type="caution">
    <text evidence="2">The sequence shown here is derived from an EMBL/GenBank/DDBJ whole genome shotgun (WGS) entry which is preliminary data.</text>
</comment>
<dbReference type="RefSeq" id="WP_066462354.1">
    <property type="nucleotide sequence ID" value="NZ_MATO01000015.1"/>
</dbReference>
<reference evidence="2 3" key="1">
    <citation type="submission" date="2016-07" db="EMBL/GenBank/DDBJ databases">
        <title>Caryophanon latum genome sequencing.</title>
        <authorList>
            <person name="Verma A."/>
            <person name="Pal Y."/>
            <person name="Krishnamurthi S."/>
        </authorList>
    </citation>
    <scope>NUCLEOTIDE SEQUENCE [LARGE SCALE GENOMIC DNA]</scope>
    <source>
        <strain evidence="2 3">DSM 14151</strain>
    </source>
</reference>
<feature type="transmembrane region" description="Helical" evidence="1">
    <location>
        <begin position="15"/>
        <end position="35"/>
    </location>
</feature>